<evidence type="ECO:0000313" key="12">
    <source>
        <dbReference type="EMBL" id="KGX93968.1"/>
    </source>
</evidence>
<evidence type="ECO:0000256" key="11">
    <source>
        <dbReference type="RuleBase" id="RU361175"/>
    </source>
</evidence>
<keyword evidence="5" id="KW-0136">Cellulose degradation</keyword>
<accession>A0A0A5GRV1</accession>
<evidence type="ECO:0000256" key="1">
    <source>
        <dbReference type="ARBA" id="ARBA00000448"/>
    </source>
</evidence>
<comment type="similarity">
    <text evidence="2 11">Belongs to the glycosyl hydrolase 1 family.</text>
</comment>
<feature type="active site" description="Nucleophile" evidence="9">
    <location>
        <position position="353"/>
    </location>
</feature>
<feature type="binding site" evidence="10">
    <location>
        <position position="164"/>
    </location>
    <ligand>
        <name>substrate</name>
    </ligand>
</feature>
<dbReference type="EMBL" id="AVPE01000001">
    <property type="protein sequence ID" value="KGX93968.1"/>
    <property type="molecule type" value="Genomic_DNA"/>
</dbReference>
<proteinExistence type="inferred from homology"/>
<gene>
    <name evidence="12" type="ORF">N781_01985</name>
</gene>
<dbReference type="SUPFAM" id="SSF51445">
    <property type="entry name" value="(Trans)glycosidases"/>
    <property type="match status" value="1"/>
</dbReference>
<comment type="caution">
    <text evidence="12">The sequence shown here is derived from an EMBL/GenBank/DDBJ whole genome shotgun (WGS) entry which is preliminary data.</text>
</comment>
<dbReference type="EC" id="3.2.1.21" evidence="3 11"/>
<dbReference type="FunFam" id="3.20.20.80:FF:000004">
    <property type="entry name" value="Beta-glucosidase 6-phospho-beta-glucosidase"/>
    <property type="match status" value="1"/>
</dbReference>
<feature type="binding site" evidence="10">
    <location>
        <position position="295"/>
    </location>
    <ligand>
        <name>substrate</name>
    </ligand>
</feature>
<evidence type="ECO:0000256" key="8">
    <source>
        <dbReference type="ARBA" id="ARBA00023326"/>
    </source>
</evidence>
<evidence type="ECO:0000256" key="3">
    <source>
        <dbReference type="ARBA" id="ARBA00012744"/>
    </source>
</evidence>
<organism evidence="12 13">
    <name type="scientific">Pontibacillus halophilus JSM 076056 = DSM 19796</name>
    <dbReference type="NCBI Taxonomy" id="1385510"/>
    <lineage>
        <taxon>Bacteria</taxon>
        <taxon>Bacillati</taxon>
        <taxon>Bacillota</taxon>
        <taxon>Bacilli</taxon>
        <taxon>Bacillales</taxon>
        <taxon>Bacillaceae</taxon>
        <taxon>Pontibacillus</taxon>
    </lineage>
</organism>
<keyword evidence="6" id="KW-0119">Carbohydrate metabolism</keyword>
<feature type="binding site" evidence="10">
    <location>
        <begin position="407"/>
        <end position="408"/>
    </location>
    <ligand>
        <name>substrate</name>
    </ligand>
</feature>
<dbReference type="NCBIfam" id="TIGR03356">
    <property type="entry name" value="BGL"/>
    <property type="match status" value="1"/>
</dbReference>
<evidence type="ECO:0000256" key="2">
    <source>
        <dbReference type="ARBA" id="ARBA00010838"/>
    </source>
</evidence>
<dbReference type="Pfam" id="PF00232">
    <property type="entry name" value="Glyco_hydro_1"/>
    <property type="match status" value="1"/>
</dbReference>
<evidence type="ECO:0000256" key="6">
    <source>
        <dbReference type="ARBA" id="ARBA00023277"/>
    </source>
</evidence>
<dbReference type="GO" id="GO:0005829">
    <property type="term" value="C:cytosol"/>
    <property type="evidence" value="ECO:0007669"/>
    <property type="project" value="TreeGrafter"/>
</dbReference>
<dbReference type="eggNOG" id="COG2723">
    <property type="taxonomic scope" value="Bacteria"/>
</dbReference>
<dbReference type="GO" id="GO:0008422">
    <property type="term" value="F:beta-glucosidase activity"/>
    <property type="evidence" value="ECO:0007669"/>
    <property type="project" value="UniProtKB-EC"/>
</dbReference>
<dbReference type="PRINTS" id="PR00131">
    <property type="entry name" value="GLHYDRLASE1"/>
</dbReference>
<dbReference type="InterPro" id="IPR017736">
    <property type="entry name" value="Glyco_hydro_1_beta-glucosidase"/>
</dbReference>
<protein>
    <recommendedName>
        <fullName evidence="3 11">Beta-glucosidase</fullName>
        <ecNumber evidence="3 11">3.2.1.21</ecNumber>
    </recommendedName>
</protein>
<feature type="binding site" evidence="10">
    <location>
        <position position="400"/>
    </location>
    <ligand>
        <name>substrate</name>
    </ligand>
</feature>
<feature type="binding site" evidence="10">
    <location>
        <position position="19"/>
    </location>
    <ligand>
        <name>substrate</name>
    </ligand>
</feature>
<dbReference type="OrthoDB" id="9765195at2"/>
<dbReference type="InterPro" id="IPR001360">
    <property type="entry name" value="Glyco_hydro_1"/>
</dbReference>
<dbReference type="PROSITE" id="PS00653">
    <property type="entry name" value="GLYCOSYL_HYDROL_F1_2"/>
    <property type="match status" value="1"/>
</dbReference>
<reference evidence="12 13" key="1">
    <citation type="submission" date="2013-08" db="EMBL/GenBank/DDBJ databases">
        <authorList>
            <person name="Huang J."/>
            <person name="Wang G."/>
        </authorList>
    </citation>
    <scope>NUCLEOTIDE SEQUENCE [LARGE SCALE GENOMIC DNA]</scope>
    <source>
        <strain evidence="12 13">JSM 076056</strain>
    </source>
</reference>
<evidence type="ECO:0000256" key="4">
    <source>
        <dbReference type="ARBA" id="ARBA00022801"/>
    </source>
</evidence>
<dbReference type="GO" id="GO:0030245">
    <property type="term" value="P:cellulose catabolic process"/>
    <property type="evidence" value="ECO:0007669"/>
    <property type="project" value="UniProtKB-KW"/>
</dbReference>
<comment type="catalytic activity">
    <reaction evidence="1 11">
        <text>Hydrolysis of terminal, non-reducing beta-D-glucosyl residues with release of beta-D-glucose.</text>
        <dbReference type="EC" id="3.2.1.21"/>
    </reaction>
</comment>
<dbReference type="RefSeq" id="WP_026798914.1">
    <property type="nucleotide sequence ID" value="NZ_AULI01000001.1"/>
</dbReference>
<dbReference type="InterPro" id="IPR017853">
    <property type="entry name" value="GH"/>
</dbReference>
<feature type="binding site" evidence="10">
    <location>
        <position position="120"/>
    </location>
    <ligand>
        <name>substrate</name>
    </ligand>
</feature>
<keyword evidence="4 11" id="KW-0378">Hydrolase</keyword>
<feature type="active site" description="Proton donor" evidence="9">
    <location>
        <position position="165"/>
    </location>
</feature>
<evidence type="ECO:0000256" key="7">
    <source>
        <dbReference type="ARBA" id="ARBA00023295"/>
    </source>
</evidence>
<dbReference type="STRING" id="1385510.GCA_000425205_00084"/>
<sequence length="459" mass="53003">MTVQFPKGFEWGVATASYQIEGAVHEGGRGESIWDRFSHIEGNIQNGDTGDIACDHYHLYKDDVALMKELGVKTYRFSISWPRIFPNGTGDVNEEGVQFYRNLLEALHEAGIEPAVTLFHWDLPQKLQDKGGWLNRETADAFATYAKTCYERFGDLVPRWITHNEPFVHAFLGHYFGEMAPGMKDLRATLQVSHHLLLSHGMAVKVHRELGLQSEIGITYSTSSVYPANKHVKDKEAAELYDGMLNKWFFDPVLLGSYPEDIKSRYEEAFPLDFIQDGDLDTISQRIDFCGINYYFRTIIAYDNTVPFWNGREVQKEHAERTAMGWEVYPDGLRQRLLECKERYGNLPLYITENGCAADDVVNEGKVDDSFRISYLDRHFKAMQEAIEQDGVNLKGYYLWSFLDNFEWAYGYDKRFGIVYVDYETLQRVKKDSFYWYQQVVKENGLPSKSNYATLSCQS</sequence>
<keyword evidence="13" id="KW-1185">Reference proteome</keyword>
<dbReference type="AlphaFoldDB" id="A0A0A5GRV1"/>
<dbReference type="Gene3D" id="3.20.20.80">
    <property type="entry name" value="Glycosidases"/>
    <property type="match status" value="1"/>
</dbReference>
<dbReference type="PANTHER" id="PTHR10353:SF36">
    <property type="entry name" value="LP05116P"/>
    <property type="match status" value="1"/>
</dbReference>
<evidence type="ECO:0000313" key="13">
    <source>
        <dbReference type="Proteomes" id="UP000030528"/>
    </source>
</evidence>
<dbReference type="InterPro" id="IPR033132">
    <property type="entry name" value="GH_1_N_CS"/>
</dbReference>
<keyword evidence="8" id="KW-0624">Polysaccharide degradation</keyword>
<dbReference type="PANTHER" id="PTHR10353">
    <property type="entry name" value="GLYCOSYL HYDROLASE"/>
    <property type="match status" value="1"/>
</dbReference>
<dbReference type="Proteomes" id="UP000030528">
    <property type="component" value="Unassembled WGS sequence"/>
</dbReference>
<evidence type="ECO:0000256" key="9">
    <source>
        <dbReference type="PIRSR" id="PIRSR617736-1"/>
    </source>
</evidence>
<evidence type="ECO:0000256" key="5">
    <source>
        <dbReference type="ARBA" id="ARBA00023001"/>
    </source>
</evidence>
<evidence type="ECO:0000256" key="10">
    <source>
        <dbReference type="PIRSR" id="PIRSR617736-2"/>
    </source>
</evidence>
<name>A0A0A5GRV1_9BACI</name>
<keyword evidence="7 11" id="KW-0326">Glycosidase</keyword>